<feature type="domain" description="Coenzyme PQQ synthesis protein F-like C-terminal lobe" evidence="11">
    <location>
        <begin position="842"/>
        <end position="939"/>
    </location>
</feature>
<evidence type="ECO:0000256" key="7">
    <source>
        <dbReference type="RuleBase" id="RU004447"/>
    </source>
</evidence>
<dbReference type="Proteomes" id="UP000069940">
    <property type="component" value="Unassembled WGS sequence"/>
</dbReference>
<dbReference type="EnsemblMetazoa" id="AALFPA23_023876.R35586">
    <property type="protein sequence ID" value="AALFPA23_023876.P35586"/>
    <property type="gene ID" value="AALFPA23_023876"/>
</dbReference>
<evidence type="ECO:0000256" key="2">
    <source>
        <dbReference type="ARBA" id="ARBA00022670"/>
    </source>
</evidence>
<feature type="domain" description="Peptidase M16 middle/third" evidence="10">
    <location>
        <begin position="453"/>
        <end position="734"/>
    </location>
</feature>
<name>A0ABM2A2P6_AEDAL</name>
<sequence>MYQQLCRRVSWTTVREGNLLAARNSLLVRASGRFVHNSSSRSHQTGSATSNIAMETTLANNIPLPKLSNGTVAMGAGKLTRFDNITKSQQDSRNYRGLQLENGLKVLLISDPSTDKSAAALSVEVGHLSDPDEIPGLAHFCEHMLFLGTKKYVNENDYMSFLSENGGSSNAATYADTTKYYFDVVPEKLPEALDRFSQFFIAPLFTESATEREINAVHSEHEKNLSMDVWRIRQVNKSLCDPKHPYNKFGTGSKKTLLEDPKISNINIREALMEFHAKWYSANIMSLAVFGKESLDELEAMVVGMFSEIENKNVTSPQWKDLPYSEDQLATKTKVVPVKDSRSLTITFQTEDLERHYRAGPEHYASHLIGHEGAGSILSELKAKGWCNNLVGGYSTIGRGFGFFEVMVDLTQDGFEHVDDIVKIIFQYINMLKKEGPQKWIFEEYFDLCEMQFRFKDKENPLSLVSSVVHSMQSYPLEEVLAAPYLISEWRPDLIEDLWNKFYPQNARITVVGQKCEAKANCEEEWYGTKYSTEKIDPSVLEEWAKSDLNGNFHLPERNPFIPTNFDLLPVDADIQSMPVIIHNTPMMRVWFKQDVEFLKPKTLMNLDFCSPIVYSDPLNCNLTHLFVQLFKDHLNEYLYAASLAGLRLMVANTTYGVSVSIGGYSHKQHILLEKVLEDMFNFKIDEKRFEILKEQYIRNLKNYQAEQPYQHAVYYLALLLTEQAWSKQELIDASELVTVERLRSFIDELLSRMHVECFIYGNVNKEKALDISSKVEDKLKNTDASVVPLLARQLMLKREYKLNNGENCLFEMTNEFHKSSCAELYLQCGMQSDQANVYVDLVTQILSEPCYNQLRTKEQLGYIVFCGSRKSNGVQGIRVIVQSANHPAFVEERIEHFLNGMVDYLENMTEEEFKRHKEALAAMKLEKPKRLSTQFSKFLNEIALQQYHFNRAQVEVAFLQTLTKQQIVDYYKEYIVKDASLRRSLSIHVVSTAEGGAGHKDASADVAKQSTGDASTQKDFVKVSDLAGFKSTRALYPMVQPYIDIKPKGSKCKL</sequence>
<dbReference type="Pfam" id="PF22456">
    <property type="entry name" value="PqqF-like_C_4"/>
    <property type="match status" value="1"/>
</dbReference>
<keyword evidence="6" id="KW-0482">Metalloprotease</keyword>
<evidence type="ECO:0000313" key="12">
    <source>
        <dbReference type="EnsemblMetazoa" id="AALFPA23_023876.P35586"/>
    </source>
</evidence>
<dbReference type="InterPro" id="IPR011765">
    <property type="entry name" value="Pept_M16_N"/>
</dbReference>
<dbReference type="InterPro" id="IPR011249">
    <property type="entry name" value="Metalloenz_LuxS/M16"/>
</dbReference>
<organism evidence="12 13">
    <name type="scientific">Aedes albopictus</name>
    <name type="common">Asian tiger mosquito</name>
    <name type="synonym">Stegomyia albopicta</name>
    <dbReference type="NCBI Taxonomy" id="7160"/>
    <lineage>
        <taxon>Eukaryota</taxon>
        <taxon>Metazoa</taxon>
        <taxon>Ecdysozoa</taxon>
        <taxon>Arthropoda</taxon>
        <taxon>Hexapoda</taxon>
        <taxon>Insecta</taxon>
        <taxon>Pterygota</taxon>
        <taxon>Neoptera</taxon>
        <taxon>Endopterygota</taxon>
        <taxon>Diptera</taxon>
        <taxon>Nematocera</taxon>
        <taxon>Culicoidea</taxon>
        <taxon>Culicidae</taxon>
        <taxon>Culicinae</taxon>
        <taxon>Aedini</taxon>
        <taxon>Aedes</taxon>
        <taxon>Stegomyia</taxon>
    </lineage>
</organism>
<dbReference type="SUPFAM" id="SSF63411">
    <property type="entry name" value="LuxS/MPP-like metallohydrolase"/>
    <property type="match status" value="4"/>
</dbReference>
<comment type="similarity">
    <text evidence="1 7">Belongs to the peptidase M16 family.</text>
</comment>
<accession>A0ABM2A2P6</accession>
<dbReference type="InterPro" id="IPR001431">
    <property type="entry name" value="Pept_M16_Zn_BS"/>
</dbReference>
<evidence type="ECO:0000256" key="6">
    <source>
        <dbReference type="ARBA" id="ARBA00023049"/>
    </source>
</evidence>
<evidence type="ECO:0000259" key="10">
    <source>
        <dbReference type="Pfam" id="PF16187"/>
    </source>
</evidence>
<dbReference type="Pfam" id="PF16187">
    <property type="entry name" value="Peptidase_M16_M"/>
    <property type="match status" value="1"/>
</dbReference>
<dbReference type="RefSeq" id="XP_019542797.3">
    <property type="nucleotide sequence ID" value="XM_019687252.3"/>
</dbReference>
<evidence type="ECO:0000259" key="9">
    <source>
        <dbReference type="Pfam" id="PF05193"/>
    </source>
</evidence>
<dbReference type="InterPro" id="IPR007863">
    <property type="entry name" value="Peptidase_M16_C"/>
</dbReference>
<evidence type="ECO:0000256" key="3">
    <source>
        <dbReference type="ARBA" id="ARBA00022723"/>
    </source>
</evidence>
<evidence type="ECO:0008006" key="14">
    <source>
        <dbReference type="Google" id="ProtNLM"/>
    </source>
</evidence>
<feature type="domain" description="Peptidase M16 N-terminal" evidence="8">
    <location>
        <begin position="105"/>
        <end position="243"/>
    </location>
</feature>
<feature type="domain" description="Peptidase M16 C-terminal" evidence="9">
    <location>
        <begin position="269"/>
        <end position="445"/>
    </location>
</feature>
<evidence type="ECO:0000259" key="11">
    <source>
        <dbReference type="Pfam" id="PF22456"/>
    </source>
</evidence>
<dbReference type="Pfam" id="PF00675">
    <property type="entry name" value="Peptidase_M16"/>
    <property type="match status" value="1"/>
</dbReference>
<proteinExistence type="inferred from homology"/>
<keyword evidence="2" id="KW-0645">Protease</keyword>
<dbReference type="PROSITE" id="PS00143">
    <property type="entry name" value="INSULINASE"/>
    <property type="match status" value="1"/>
</dbReference>
<evidence type="ECO:0000256" key="1">
    <source>
        <dbReference type="ARBA" id="ARBA00007261"/>
    </source>
</evidence>
<reference evidence="12" key="2">
    <citation type="submission" date="2025-05" db="UniProtKB">
        <authorList>
            <consortium name="EnsemblMetazoa"/>
        </authorList>
    </citation>
    <scope>IDENTIFICATION</scope>
    <source>
        <strain evidence="12">Foshan</strain>
    </source>
</reference>
<dbReference type="GeneID" id="109413566"/>
<dbReference type="Pfam" id="PF05193">
    <property type="entry name" value="Peptidase_M16_C"/>
    <property type="match status" value="1"/>
</dbReference>
<evidence type="ECO:0000256" key="5">
    <source>
        <dbReference type="ARBA" id="ARBA00022833"/>
    </source>
</evidence>
<evidence type="ECO:0000259" key="8">
    <source>
        <dbReference type="Pfam" id="PF00675"/>
    </source>
</evidence>
<dbReference type="InterPro" id="IPR050626">
    <property type="entry name" value="Peptidase_M16"/>
</dbReference>
<dbReference type="Gene3D" id="3.30.830.10">
    <property type="entry name" value="Metalloenzyme, LuxS/M16 peptidase-like"/>
    <property type="match status" value="4"/>
</dbReference>
<dbReference type="PANTHER" id="PTHR43690">
    <property type="entry name" value="NARDILYSIN"/>
    <property type="match status" value="1"/>
</dbReference>
<keyword evidence="3" id="KW-0479">Metal-binding</keyword>
<keyword evidence="5" id="KW-0862">Zinc</keyword>
<protein>
    <recommendedName>
        <fullName evidence="14">Metalloprotease</fullName>
    </recommendedName>
</protein>
<keyword evidence="4" id="KW-0378">Hydrolase</keyword>
<dbReference type="InterPro" id="IPR054734">
    <property type="entry name" value="PqqF-like_C_4"/>
</dbReference>
<evidence type="ECO:0000256" key="4">
    <source>
        <dbReference type="ARBA" id="ARBA00022801"/>
    </source>
</evidence>
<reference evidence="13" key="1">
    <citation type="journal article" date="2015" name="Proc. Natl. Acad. Sci. U.S.A.">
        <title>Genome sequence of the Asian Tiger mosquito, Aedes albopictus, reveals insights into its biology, genetics, and evolution.</title>
        <authorList>
            <person name="Chen X.G."/>
            <person name="Jiang X."/>
            <person name="Gu J."/>
            <person name="Xu M."/>
            <person name="Wu Y."/>
            <person name="Deng Y."/>
            <person name="Zhang C."/>
            <person name="Bonizzoni M."/>
            <person name="Dermauw W."/>
            <person name="Vontas J."/>
            <person name="Armbruster P."/>
            <person name="Huang X."/>
            <person name="Yang Y."/>
            <person name="Zhang H."/>
            <person name="He W."/>
            <person name="Peng H."/>
            <person name="Liu Y."/>
            <person name="Wu K."/>
            <person name="Chen J."/>
            <person name="Lirakis M."/>
            <person name="Topalis P."/>
            <person name="Van Leeuwen T."/>
            <person name="Hall A.B."/>
            <person name="Jiang X."/>
            <person name="Thorpe C."/>
            <person name="Mueller R.L."/>
            <person name="Sun C."/>
            <person name="Waterhouse R.M."/>
            <person name="Yan G."/>
            <person name="Tu Z.J."/>
            <person name="Fang X."/>
            <person name="James A.A."/>
        </authorList>
    </citation>
    <scope>NUCLEOTIDE SEQUENCE [LARGE SCALE GENOMIC DNA]</scope>
    <source>
        <strain evidence="13">Foshan</strain>
    </source>
</reference>
<keyword evidence="13" id="KW-1185">Reference proteome</keyword>
<dbReference type="PANTHER" id="PTHR43690:SF18">
    <property type="entry name" value="INSULIN-DEGRADING ENZYME-RELATED"/>
    <property type="match status" value="1"/>
</dbReference>
<evidence type="ECO:0000313" key="13">
    <source>
        <dbReference type="Proteomes" id="UP000069940"/>
    </source>
</evidence>
<dbReference type="InterPro" id="IPR032632">
    <property type="entry name" value="Peptidase_M16_M"/>
</dbReference>